<evidence type="ECO:0000313" key="2">
    <source>
        <dbReference type="EMBL" id="RHZ98528.1"/>
    </source>
</evidence>
<gene>
    <name evidence="2" type="ORF">D1114_00105</name>
</gene>
<organism evidence="2 3">
    <name type="scientific">Cereibacter sphaeroides</name>
    <name type="common">Rhodobacter sphaeroides</name>
    <dbReference type="NCBI Taxonomy" id="1063"/>
    <lineage>
        <taxon>Bacteria</taxon>
        <taxon>Pseudomonadati</taxon>
        <taxon>Pseudomonadota</taxon>
        <taxon>Alphaproteobacteria</taxon>
        <taxon>Rhodobacterales</taxon>
        <taxon>Paracoccaceae</taxon>
        <taxon>Cereibacter</taxon>
    </lineage>
</organism>
<dbReference type="RefSeq" id="WP_118998947.1">
    <property type="nucleotide sequence ID" value="NZ_QWGP01000001.1"/>
</dbReference>
<feature type="region of interest" description="Disordered" evidence="1">
    <location>
        <begin position="89"/>
        <end position="161"/>
    </location>
</feature>
<accession>A0AAX1UR91</accession>
<protein>
    <recommendedName>
        <fullName evidence="4">CheA signal transduction histidine kinase</fullName>
    </recommendedName>
</protein>
<comment type="caution">
    <text evidence="2">The sequence shown here is derived from an EMBL/GenBank/DDBJ whole genome shotgun (WGS) entry which is preliminary data.</text>
</comment>
<reference evidence="2 3" key="1">
    <citation type="submission" date="2018-08" db="EMBL/GenBank/DDBJ databases">
        <title>Draft genome sequence of Rhodobacter sphaeroides FY.</title>
        <authorList>
            <person name="Rayyan A."/>
            <person name="Meyer T.E."/>
            <person name="Kyndt J.A."/>
        </authorList>
    </citation>
    <scope>NUCLEOTIDE SEQUENCE [LARGE SCALE GENOMIC DNA]</scope>
    <source>
        <strain evidence="2 3">FY</strain>
    </source>
</reference>
<proteinExistence type="predicted"/>
<evidence type="ECO:0000313" key="3">
    <source>
        <dbReference type="Proteomes" id="UP000266305"/>
    </source>
</evidence>
<name>A0AAX1UR91_CERSP</name>
<evidence type="ECO:0008006" key="4">
    <source>
        <dbReference type="Google" id="ProtNLM"/>
    </source>
</evidence>
<dbReference type="Proteomes" id="UP000266305">
    <property type="component" value="Unassembled WGS sequence"/>
</dbReference>
<evidence type="ECO:0000256" key="1">
    <source>
        <dbReference type="SAM" id="MobiDB-lite"/>
    </source>
</evidence>
<dbReference type="EMBL" id="QWGP01000001">
    <property type="protein sequence ID" value="RHZ98528.1"/>
    <property type="molecule type" value="Genomic_DNA"/>
</dbReference>
<feature type="region of interest" description="Disordered" evidence="1">
    <location>
        <begin position="1"/>
        <end position="24"/>
    </location>
</feature>
<dbReference type="AlphaFoldDB" id="A0AAX1UR91"/>
<sequence>MSEAHGGRDTGLALGGGGPPAGPAPTHLLTMARGVAEAIPQRLLPARRAMGITTCVLPGRGLGLTFEGPVPAFLSSDPFRLAELSLPEPVAEPPAPAEESPPEEPAPVEQEDSVDPEAACLSAEETPADEVEAGAPEPRAEDPEQPSLEAPEPESVPDAPSGAWAERLAAIETAVTAVTEALATQAQAQADLSAQGARLEQLVTALGNRPVPTLNLTAQHKSFAAFGTAMASFMNRMEAFLEREEQTRARFLSEVSDLLRCATGPASSDGSGSVELDAMSRALAAVTEELSQTRAAPQLGELMTTIGALTQYQERILALLMRHDEVPDTRMQAAQEQFLRDIRVVIAELLAENRRAALSGTTAGPGESLRRFQEG</sequence>